<dbReference type="Gene3D" id="3.40.710.10">
    <property type="entry name" value="DD-peptidase/beta-lactamase superfamily"/>
    <property type="match status" value="1"/>
</dbReference>
<protein>
    <submittedName>
        <fullName evidence="2">Peptidoglycan D,D-transpeptidase MrdA</fullName>
        <ecNumber evidence="2">3.4.16.4</ecNumber>
    </submittedName>
</protein>
<keyword evidence="2" id="KW-0645">Protease</keyword>
<dbReference type="InterPro" id="IPR001460">
    <property type="entry name" value="PCN-bd_Tpept"/>
</dbReference>
<gene>
    <name evidence="2" type="primary">mrdA_15</name>
    <name evidence="2" type="ORF">SDC9_72720</name>
</gene>
<dbReference type="InterPro" id="IPR012338">
    <property type="entry name" value="Beta-lactam/transpept-like"/>
</dbReference>
<keyword evidence="2" id="KW-0378">Hydrolase</keyword>
<accession>A0A644YD53</accession>
<evidence type="ECO:0000259" key="1">
    <source>
        <dbReference type="Pfam" id="PF00905"/>
    </source>
</evidence>
<sequence length="229" mass="25283">MDNEKFSSSREGYERWREYISKLGYGHPLGIDLPNEFGGYVPEVDYYDKMKGTRSWRANSIVSVAIGQGEIGATPLQMANLTAIIANRGYYITPHIVKAIGNEKNLNTKYMTRHETGIDPKFYEIIADGMEMAVLSGTATVAQMDGVVVCAKTGTAQDPPRKNHSVFIAFAPKVNPKIAVAVLVENSGFGATYAGPIASLMIEYYLNRKIVRKDLETNIINTVLLNPNK</sequence>
<dbReference type="AlphaFoldDB" id="A0A644YD53"/>
<dbReference type="GO" id="GO:0009002">
    <property type="term" value="F:serine-type D-Ala-D-Ala carboxypeptidase activity"/>
    <property type="evidence" value="ECO:0007669"/>
    <property type="project" value="UniProtKB-EC"/>
</dbReference>
<name>A0A644YD53_9ZZZZ</name>
<dbReference type="InterPro" id="IPR050515">
    <property type="entry name" value="Beta-lactam/transpept"/>
</dbReference>
<reference evidence="2" key="1">
    <citation type="submission" date="2019-08" db="EMBL/GenBank/DDBJ databases">
        <authorList>
            <person name="Kucharzyk K."/>
            <person name="Murdoch R.W."/>
            <person name="Higgins S."/>
            <person name="Loffler F."/>
        </authorList>
    </citation>
    <scope>NUCLEOTIDE SEQUENCE</scope>
</reference>
<dbReference type="GO" id="GO:0005886">
    <property type="term" value="C:plasma membrane"/>
    <property type="evidence" value="ECO:0007669"/>
    <property type="project" value="TreeGrafter"/>
</dbReference>
<organism evidence="2">
    <name type="scientific">bioreactor metagenome</name>
    <dbReference type="NCBI Taxonomy" id="1076179"/>
    <lineage>
        <taxon>unclassified sequences</taxon>
        <taxon>metagenomes</taxon>
        <taxon>ecological metagenomes</taxon>
    </lineage>
</organism>
<dbReference type="GO" id="GO:0071972">
    <property type="term" value="F:peptidoglycan L,D-transpeptidase activity"/>
    <property type="evidence" value="ECO:0007669"/>
    <property type="project" value="TreeGrafter"/>
</dbReference>
<feature type="domain" description="Penicillin-binding protein transpeptidase" evidence="1">
    <location>
        <begin position="10"/>
        <end position="199"/>
    </location>
</feature>
<dbReference type="PANTHER" id="PTHR30627">
    <property type="entry name" value="PEPTIDOGLYCAN D,D-TRANSPEPTIDASE"/>
    <property type="match status" value="1"/>
</dbReference>
<dbReference type="PANTHER" id="PTHR30627:SF2">
    <property type="entry name" value="PEPTIDOGLYCAN D,D-TRANSPEPTIDASE MRDA"/>
    <property type="match status" value="1"/>
</dbReference>
<comment type="caution">
    <text evidence="2">The sequence shown here is derived from an EMBL/GenBank/DDBJ whole genome shotgun (WGS) entry which is preliminary data.</text>
</comment>
<dbReference type="EC" id="3.4.16.4" evidence="2"/>
<proteinExistence type="predicted"/>
<dbReference type="GO" id="GO:0071555">
    <property type="term" value="P:cell wall organization"/>
    <property type="evidence" value="ECO:0007669"/>
    <property type="project" value="TreeGrafter"/>
</dbReference>
<keyword evidence="2" id="KW-0121">Carboxypeptidase</keyword>
<dbReference type="EMBL" id="VSSQ01004679">
    <property type="protein sequence ID" value="MPM26219.1"/>
    <property type="molecule type" value="Genomic_DNA"/>
</dbReference>
<dbReference type="SUPFAM" id="SSF56601">
    <property type="entry name" value="beta-lactamase/transpeptidase-like"/>
    <property type="match status" value="1"/>
</dbReference>
<dbReference type="Pfam" id="PF00905">
    <property type="entry name" value="Transpeptidase"/>
    <property type="match status" value="1"/>
</dbReference>
<evidence type="ECO:0000313" key="2">
    <source>
        <dbReference type="EMBL" id="MPM26219.1"/>
    </source>
</evidence>
<dbReference type="GO" id="GO:0008658">
    <property type="term" value="F:penicillin binding"/>
    <property type="evidence" value="ECO:0007669"/>
    <property type="project" value="InterPro"/>
</dbReference>